<dbReference type="InterPro" id="IPR001539">
    <property type="entry name" value="Peptidase_U32"/>
</dbReference>
<evidence type="ECO:0000313" key="3">
    <source>
        <dbReference type="Proteomes" id="UP000184310"/>
    </source>
</evidence>
<dbReference type="InterPro" id="IPR020988">
    <property type="entry name" value="Pept_U32_collagenase"/>
</dbReference>
<dbReference type="PANTHER" id="PTHR30217">
    <property type="entry name" value="PEPTIDASE U32 FAMILY"/>
    <property type="match status" value="1"/>
</dbReference>
<proteinExistence type="predicted"/>
<dbReference type="OrthoDB" id="9807498at2"/>
<keyword evidence="2" id="KW-0645">Protease</keyword>
<dbReference type="EMBL" id="FQZB01000009">
    <property type="protein sequence ID" value="SHJ61910.1"/>
    <property type="molecule type" value="Genomic_DNA"/>
</dbReference>
<dbReference type="GO" id="GO:0008233">
    <property type="term" value="F:peptidase activity"/>
    <property type="evidence" value="ECO:0007669"/>
    <property type="project" value="UniProtKB-KW"/>
</dbReference>
<dbReference type="InterPro" id="IPR051454">
    <property type="entry name" value="RNA/ubiquinone_mod_enzymes"/>
</dbReference>
<keyword evidence="2" id="KW-0378">Hydrolase</keyword>
<dbReference type="PANTHER" id="PTHR30217:SF10">
    <property type="entry name" value="23S RRNA 5-HYDROXYCYTIDINE C2501 SYNTHASE"/>
    <property type="match status" value="1"/>
</dbReference>
<evidence type="ECO:0000259" key="1">
    <source>
        <dbReference type="Pfam" id="PF12392"/>
    </source>
</evidence>
<accession>A0A1M6KSQ1</accession>
<dbReference type="PROSITE" id="PS01276">
    <property type="entry name" value="PEPTIDASE_U32"/>
    <property type="match status" value="1"/>
</dbReference>
<feature type="domain" description="Peptidase U32 collagenase" evidence="1">
    <location>
        <begin position="376"/>
        <end position="488"/>
    </location>
</feature>
<sequence length="784" mass="89030">MERVELLAPSGSMESLIAAINRGADAIYLGGDKFSARAYASNFDKETMEKAVDYAHLYGVKVYVTINTLIKENEINEALDYVSFLYKIGVDALIIQDVGVLQRIKEEYDDFEIHASTQMTVHNGDGALFFHEQGFKRIVLSRELTFEEIKYISKDLGIETEIFIHGALCIAYSGQCLMSSMIGGRSGNRGRCAQSCRLPYTLINENTNEETKGYLLSPKDICTIEDVEELVESGTGSLKIEGRMKRPEYVAGVVESYNKALSEVYAKRKPQVEESKRVLMKLFNREGFSKAYLYKNVGKDMMAYKTPKNSGVFIGEVDKNGEVTLLDNISLKDGIRIGEEGFPISKLIVNNVDAVTANKGEKVKIFPKKYKKGDKLYQMSDNILLDTLKVAYKNPYERKIALNAKVNFKVGEELTIHVNYNGKTYSVTGEVVQTALKKPLDKEKLEENLKKSGDIPYKIENLEFINFEDGFLPVSSINNLRRDLFLKIVEHETSKYKRVNCSYIKPVNINKKTCEIPEIMVSVFTKDQLRAAIDKKVEAVILNIWGKNKNDLNEEDFKLTLNSGVKTYIYIPSIVKEEYNYICKFIDNNIDKIEGIVTANTGLIYKYRGRTKLIGDYKLNIFNSSGLKFYMQSIDIANLSLELNRKEIKKLMSNTEYTAQYTVYGKVEAMISEYCPIGSTFGGRDSKNNCSAPCRNNSFKLIDRMNERLTVKTDKFCRSHIYNAVALNLIKEMSELKEMGIKSFKLDFIDETYEEVIDVLSSLNGETLKTSKVFTKGHYKRGVE</sequence>
<dbReference type="STRING" id="1121302.SAMN02745163_02284"/>
<organism evidence="2 3">
    <name type="scientific">Clostridium cavendishii DSM 21758</name>
    <dbReference type="NCBI Taxonomy" id="1121302"/>
    <lineage>
        <taxon>Bacteria</taxon>
        <taxon>Bacillati</taxon>
        <taxon>Bacillota</taxon>
        <taxon>Clostridia</taxon>
        <taxon>Eubacteriales</taxon>
        <taxon>Clostridiaceae</taxon>
        <taxon>Clostridium</taxon>
    </lineage>
</organism>
<keyword evidence="3" id="KW-1185">Reference proteome</keyword>
<dbReference type="AlphaFoldDB" id="A0A1M6KSQ1"/>
<evidence type="ECO:0000313" key="2">
    <source>
        <dbReference type="EMBL" id="SHJ61910.1"/>
    </source>
</evidence>
<dbReference type="Pfam" id="PF01136">
    <property type="entry name" value="Peptidase_U32"/>
    <property type="match status" value="2"/>
</dbReference>
<gene>
    <name evidence="2" type="ORF">SAMN02745163_02284</name>
</gene>
<dbReference type="Proteomes" id="UP000184310">
    <property type="component" value="Unassembled WGS sequence"/>
</dbReference>
<protein>
    <submittedName>
        <fullName evidence="2">Putative protease</fullName>
    </submittedName>
</protein>
<reference evidence="2 3" key="1">
    <citation type="submission" date="2016-11" db="EMBL/GenBank/DDBJ databases">
        <authorList>
            <person name="Jaros S."/>
            <person name="Januszkiewicz K."/>
            <person name="Wedrychowicz H."/>
        </authorList>
    </citation>
    <scope>NUCLEOTIDE SEQUENCE [LARGE SCALE GENOMIC DNA]</scope>
    <source>
        <strain evidence="2 3">DSM 21758</strain>
    </source>
</reference>
<dbReference type="GO" id="GO:0006508">
    <property type="term" value="P:proteolysis"/>
    <property type="evidence" value="ECO:0007669"/>
    <property type="project" value="UniProtKB-KW"/>
</dbReference>
<name>A0A1M6KSQ1_9CLOT</name>
<dbReference type="RefSeq" id="WP_072987401.1">
    <property type="nucleotide sequence ID" value="NZ_FQZB01000009.1"/>
</dbReference>
<dbReference type="Pfam" id="PF12392">
    <property type="entry name" value="DUF3656"/>
    <property type="match status" value="1"/>
</dbReference>